<dbReference type="InterPro" id="IPR038563">
    <property type="entry name" value="Endonuclease_7_sf"/>
</dbReference>
<reference evidence="1 2" key="1">
    <citation type="journal article" date="2019" name="Environ. Microbiol.">
        <title>Genomics insights into ecotype formation of ammonia-oxidizing archaea in the deep ocean.</title>
        <authorList>
            <person name="Wang Y."/>
            <person name="Huang J.M."/>
            <person name="Cui G.J."/>
            <person name="Nunoura T."/>
            <person name="Takaki Y."/>
            <person name="Li W.L."/>
            <person name="Li J."/>
            <person name="Gao Z.M."/>
            <person name="Takai K."/>
            <person name="Zhang A.Q."/>
            <person name="Stepanauskas R."/>
        </authorList>
    </citation>
    <scope>NUCLEOTIDE SEQUENCE [LARGE SCALE GENOMIC DNA]</scope>
    <source>
        <strain evidence="1 2">L15a</strain>
    </source>
</reference>
<name>A0A7K4MXQ2_9ARCH</name>
<evidence type="ECO:0000313" key="2">
    <source>
        <dbReference type="Proteomes" id="UP000575480"/>
    </source>
</evidence>
<dbReference type="InterPro" id="IPR004211">
    <property type="entry name" value="Endonuclease_7"/>
</dbReference>
<dbReference type="InterPro" id="IPR044925">
    <property type="entry name" value="His-Me_finger_sf"/>
</dbReference>
<dbReference type="SUPFAM" id="SSF54060">
    <property type="entry name" value="His-Me finger endonucleases"/>
    <property type="match status" value="1"/>
</dbReference>
<accession>A0A7K4MXQ2</accession>
<comment type="caution">
    <text evidence="1">The sequence shown here is derived from an EMBL/GenBank/DDBJ whole genome shotgun (WGS) entry which is preliminary data.</text>
</comment>
<evidence type="ECO:0000313" key="1">
    <source>
        <dbReference type="EMBL" id="NWJ57733.1"/>
    </source>
</evidence>
<organism evidence="1 2">
    <name type="scientific">Marine Group I thaumarchaeote</name>
    <dbReference type="NCBI Taxonomy" id="2511932"/>
    <lineage>
        <taxon>Archaea</taxon>
        <taxon>Nitrososphaerota</taxon>
        <taxon>Marine Group I</taxon>
    </lineage>
</organism>
<sequence>MRKRELGNIPEGTCKCSVCKVVKNNTDFQWYLRRHTKDGFRLRVNTNCSLCSKMRGKEVTEAFKQAKLAGRPRPEYGEKCDSCEKPVYKNKESIPMGVDGRWSWQCDHDHDTKQFRGWICKSCNTGPCSGTIEDTEKALDYMKRSRKK</sequence>
<gene>
    <name evidence="1" type="ORF">HX858_08305</name>
</gene>
<dbReference type="Pfam" id="PF02945">
    <property type="entry name" value="Endonuclease_7"/>
    <property type="match status" value="1"/>
</dbReference>
<dbReference type="Gene3D" id="3.40.1800.10">
    <property type="entry name" value="His-Me finger endonucleases"/>
    <property type="match status" value="1"/>
</dbReference>
<protein>
    <submittedName>
        <fullName evidence="1">Uncharacterized protein</fullName>
    </submittedName>
</protein>
<dbReference type="AlphaFoldDB" id="A0A7K4MXQ2"/>
<dbReference type="EMBL" id="JACATH010000012">
    <property type="protein sequence ID" value="NWJ57733.1"/>
    <property type="molecule type" value="Genomic_DNA"/>
</dbReference>
<proteinExistence type="predicted"/>
<dbReference type="Proteomes" id="UP000575480">
    <property type="component" value="Unassembled WGS sequence"/>
</dbReference>